<proteinExistence type="inferred from homology"/>
<reference evidence="7" key="3">
    <citation type="submission" date="2022-07" db="EMBL/GenBank/DDBJ databases">
        <title>Complete genome of Mycoplasma hyosynoviae B1.</title>
        <authorList>
            <person name="Spergser J."/>
        </authorList>
    </citation>
    <scope>NUCLEOTIDE SEQUENCE</scope>
    <source>
        <strain evidence="7">B1</strain>
    </source>
</reference>
<dbReference type="InterPro" id="IPR020592">
    <property type="entry name" value="Ribosomal_bS16_CS"/>
</dbReference>
<dbReference type="PANTHER" id="PTHR12919">
    <property type="entry name" value="30S RIBOSOMAL PROTEIN S16"/>
    <property type="match status" value="1"/>
</dbReference>
<dbReference type="Proteomes" id="UP001059349">
    <property type="component" value="Chromosome"/>
</dbReference>
<keyword evidence="8" id="KW-1185">Reference proteome</keyword>
<dbReference type="Proteomes" id="UP001233782">
    <property type="component" value="Unassembled WGS sequence"/>
</dbReference>
<sequence>MVKLRLKRTGKKFYATYKIVAADARAPRDGKFIEELGYYDPNSKKLHLNYELVEKHLSQGAKPTETVRNLLKQNDFYKNYSLKTTAKK</sequence>
<dbReference type="AlphaFoldDB" id="A0A063YEH0"/>
<dbReference type="GO" id="GO:0003735">
    <property type="term" value="F:structural constituent of ribosome"/>
    <property type="evidence" value="ECO:0007669"/>
    <property type="project" value="InterPro"/>
</dbReference>
<dbReference type="NCBIfam" id="TIGR00002">
    <property type="entry name" value="S16"/>
    <property type="match status" value="1"/>
</dbReference>
<dbReference type="PANTHER" id="PTHR12919:SF20">
    <property type="entry name" value="SMALL RIBOSOMAL SUBUNIT PROTEIN BS16M"/>
    <property type="match status" value="1"/>
</dbReference>
<dbReference type="STRING" id="29559.NPL3_02570"/>
<dbReference type="Pfam" id="PF00886">
    <property type="entry name" value="Ribosomal_S16"/>
    <property type="match status" value="1"/>
</dbReference>
<dbReference type="GO" id="GO:0005737">
    <property type="term" value="C:cytoplasm"/>
    <property type="evidence" value="ECO:0007669"/>
    <property type="project" value="UniProtKB-ARBA"/>
</dbReference>
<dbReference type="EMBL" id="SOCH01000002">
    <property type="protein sequence ID" value="TDU98002.1"/>
    <property type="molecule type" value="Genomic_DNA"/>
</dbReference>
<dbReference type="Proteomes" id="UP000264882">
    <property type="component" value="Chromosome"/>
</dbReference>
<dbReference type="EMBL" id="CP008748">
    <property type="protein sequence ID" value="ASI54110.1"/>
    <property type="molecule type" value="Genomic_DNA"/>
</dbReference>
<keyword evidence="2 3" id="KW-0687">Ribonucleoprotein</keyword>
<evidence type="ECO:0000313" key="5">
    <source>
        <dbReference type="EMBL" id="MDI3047655.1"/>
    </source>
</evidence>
<protein>
    <recommendedName>
        <fullName evidence="3">Small ribosomal subunit protein bS16</fullName>
    </recommendedName>
</protein>
<organism evidence="6 9">
    <name type="scientific">Metamycoplasma hyosynoviae</name>
    <dbReference type="NCBI Taxonomy" id="29559"/>
    <lineage>
        <taxon>Bacteria</taxon>
        <taxon>Bacillati</taxon>
        <taxon>Mycoplasmatota</taxon>
        <taxon>Mycoplasmoidales</taxon>
        <taxon>Metamycoplasmataceae</taxon>
        <taxon>Metamycoplasma</taxon>
    </lineage>
</organism>
<dbReference type="Proteomes" id="UP000294882">
    <property type="component" value="Unassembled WGS sequence"/>
</dbReference>
<dbReference type="GeneID" id="75105475"/>
<reference evidence="5" key="4">
    <citation type="submission" date="2023-04" db="EMBL/GenBank/DDBJ databases">
        <title>Genomes of recent Mycoplasma hyosynoviae isolates 2023.</title>
        <authorList>
            <person name="Spergser J."/>
        </authorList>
    </citation>
    <scope>NUCLEOTIDE SEQUENCE</scope>
    <source>
        <strain evidence="5">SN1J23N</strain>
    </source>
</reference>
<evidence type="ECO:0000313" key="4">
    <source>
        <dbReference type="EMBL" id="ASI54110.1"/>
    </source>
</evidence>
<reference evidence="6 9" key="2">
    <citation type="submission" date="2019-03" db="EMBL/GenBank/DDBJ databases">
        <title>Genomic Encyclopedia of Archaeal and Bacterial Type Strains, Phase II (KMG-II): from individual species to whole genera.</title>
        <authorList>
            <person name="Goeker M."/>
        </authorList>
    </citation>
    <scope>NUCLEOTIDE SEQUENCE [LARGE SCALE GENOMIC DNA]</scope>
    <source>
        <strain evidence="6 9">ATCC 25591</strain>
    </source>
</reference>
<evidence type="ECO:0000256" key="3">
    <source>
        <dbReference type="HAMAP-Rule" id="MF_00385"/>
    </source>
</evidence>
<dbReference type="KEGG" id="mhyv:MHSN_02940"/>
<dbReference type="SUPFAM" id="SSF54565">
    <property type="entry name" value="Ribosomal protein S16"/>
    <property type="match status" value="1"/>
</dbReference>
<dbReference type="GO" id="GO:0015935">
    <property type="term" value="C:small ribosomal subunit"/>
    <property type="evidence" value="ECO:0007669"/>
    <property type="project" value="TreeGrafter"/>
</dbReference>
<name>A0A063YEH0_9BACT</name>
<dbReference type="EMBL" id="CP101127">
    <property type="protein sequence ID" value="UTO25841.1"/>
    <property type="molecule type" value="Genomic_DNA"/>
</dbReference>
<accession>A0A063YEH0</accession>
<evidence type="ECO:0000256" key="1">
    <source>
        <dbReference type="ARBA" id="ARBA00022980"/>
    </source>
</evidence>
<dbReference type="RefSeq" id="WP_036441606.1">
    <property type="nucleotide sequence ID" value="NZ_CP008748.1"/>
</dbReference>
<evidence type="ECO:0000313" key="6">
    <source>
        <dbReference type="EMBL" id="TDU98002.1"/>
    </source>
</evidence>
<evidence type="ECO:0000256" key="2">
    <source>
        <dbReference type="ARBA" id="ARBA00023274"/>
    </source>
</evidence>
<dbReference type="InterPro" id="IPR000307">
    <property type="entry name" value="Ribosomal_bS16"/>
</dbReference>
<dbReference type="PROSITE" id="PS00732">
    <property type="entry name" value="RIBOSOMAL_S16"/>
    <property type="match status" value="1"/>
</dbReference>
<comment type="similarity">
    <text evidence="3">Belongs to the bacterial ribosomal protein bS16 family.</text>
</comment>
<gene>
    <name evidence="3 5" type="primary">rpsP</name>
    <name evidence="6" type="ORF">JN03_0010</name>
    <name evidence="4" type="ORF">MHSN_02940</name>
    <name evidence="7" type="ORF">NMG93_03140</name>
    <name evidence="5" type="ORF">QJ129_00030</name>
</gene>
<dbReference type="InterPro" id="IPR023803">
    <property type="entry name" value="Ribosomal_bS16_dom_sf"/>
</dbReference>
<evidence type="ECO:0000313" key="7">
    <source>
        <dbReference type="EMBL" id="UTO25841.1"/>
    </source>
</evidence>
<dbReference type="HAMAP" id="MF_00385">
    <property type="entry name" value="Ribosomal_bS16"/>
    <property type="match status" value="1"/>
</dbReference>
<dbReference type="GO" id="GO:0006412">
    <property type="term" value="P:translation"/>
    <property type="evidence" value="ECO:0007669"/>
    <property type="project" value="UniProtKB-UniRule"/>
</dbReference>
<dbReference type="EMBL" id="JASBCP010000001">
    <property type="protein sequence ID" value="MDI3047655.1"/>
    <property type="molecule type" value="Genomic_DNA"/>
</dbReference>
<dbReference type="Gene3D" id="3.30.1320.10">
    <property type="match status" value="1"/>
</dbReference>
<evidence type="ECO:0000313" key="8">
    <source>
        <dbReference type="Proteomes" id="UP000264882"/>
    </source>
</evidence>
<keyword evidence="1 3" id="KW-0689">Ribosomal protein</keyword>
<reference evidence="4 8" key="1">
    <citation type="submission" date="2014-06" db="EMBL/GenBank/DDBJ databases">
        <title>The Whole Genome Sequence of Mycoplasma hyosynoviae strain ATCC 27095.</title>
        <authorList>
            <person name="Calcutt M.J."/>
            <person name="Foecking M.F."/>
        </authorList>
    </citation>
    <scope>NUCLEOTIDE SEQUENCE [LARGE SCALE GENOMIC DNA]</scope>
    <source>
        <strain evidence="4 8">M60</strain>
    </source>
</reference>
<evidence type="ECO:0000313" key="9">
    <source>
        <dbReference type="Proteomes" id="UP000294882"/>
    </source>
</evidence>